<gene>
    <name evidence="5" type="ORF">FA10DRAFT_286013</name>
</gene>
<dbReference type="InterPro" id="IPR009053">
    <property type="entry name" value="Prefoldin"/>
</dbReference>
<dbReference type="SUPFAM" id="SSF46579">
    <property type="entry name" value="Prefoldin"/>
    <property type="match status" value="1"/>
</dbReference>
<dbReference type="AlphaFoldDB" id="A0A316YM77"/>
<evidence type="ECO:0000256" key="1">
    <source>
        <dbReference type="ARBA" id="ARBA00008045"/>
    </source>
</evidence>
<dbReference type="InterPro" id="IPR002777">
    <property type="entry name" value="PFD_beta-like"/>
</dbReference>
<dbReference type="OrthoDB" id="248120at2759"/>
<dbReference type="GO" id="GO:0006457">
    <property type="term" value="P:protein folding"/>
    <property type="evidence" value="ECO:0007669"/>
    <property type="project" value="InterPro"/>
</dbReference>
<dbReference type="RefSeq" id="XP_025377499.1">
    <property type="nucleotide sequence ID" value="XM_025524042.1"/>
</dbReference>
<feature type="region of interest" description="Disordered" evidence="4">
    <location>
        <begin position="113"/>
        <end position="132"/>
    </location>
</feature>
<dbReference type="EMBL" id="KZ819636">
    <property type="protein sequence ID" value="PWN90301.1"/>
    <property type="molecule type" value="Genomic_DNA"/>
</dbReference>
<dbReference type="PANTHER" id="PTHR21431:SF0">
    <property type="entry name" value="PREFOLDIN SUBUNIT 6"/>
    <property type="match status" value="1"/>
</dbReference>
<evidence type="ECO:0000256" key="3">
    <source>
        <dbReference type="SAM" id="Coils"/>
    </source>
</evidence>
<evidence type="ECO:0000256" key="2">
    <source>
        <dbReference type="ARBA" id="ARBA00023186"/>
    </source>
</evidence>
<dbReference type="Pfam" id="PF01920">
    <property type="entry name" value="Prefoldin_2"/>
    <property type="match status" value="1"/>
</dbReference>
<feature type="coiled-coil region" evidence="3">
    <location>
        <begin position="1"/>
        <end position="45"/>
    </location>
</feature>
<evidence type="ECO:0000313" key="5">
    <source>
        <dbReference type="EMBL" id="PWN90301.1"/>
    </source>
</evidence>
<proteinExistence type="inferred from homology"/>
<dbReference type="GO" id="GO:0051082">
    <property type="term" value="F:unfolded protein binding"/>
    <property type="evidence" value="ECO:0007669"/>
    <property type="project" value="InterPro"/>
</dbReference>
<dbReference type="STRING" id="215250.A0A316YM77"/>
<dbReference type="FunFam" id="1.10.287.370:FF:000003">
    <property type="entry name" value="Prefoldin subunit 6"/>
    <property type="match status" value="1"/>
</dbReference>
<keyword evidence="3" id="KW-0175">Coiled coil</keyword>
<keyword evidence="6" id="KW-1185">Reference proteome</keyword>
<dbReference type="GeneID" id="37045958"/>
<dbReference type="GO" id="GO:0051087">
    <property type="term" value="F:protein-folding chaperone binding"/>
    <property type="evidence" value="ECO:0007669"/>
    <property type="project" value="TreeGrafter"/>
</dbReference>
<evidence type="ECO:0000256" key="4">
    <source>
        <dbReference type="SAM" id="MobiDB-lite"/>
    </source>
</evidence>
<name>A0A316YM77_9BASI</name>
<protein>
    <submittedName>
        <fullName evidence="5">Prefoldin beta-like protein</fullName>
    </submittedName>
</protein>
<comment type="similarity">
    <text evidence="1">Belongs to the prefoldin subunit beta family.</text>
</comment>
<organism evidence="5 6">
    <name type="scientific">Acaromyces ingoldii</name>
    <dbReference type="NCBI Taxonomy" id="215250"/>
    <lineage>
        <taxon>Eukaryota</taxon>
        <taxon>Fungi</taxon>
        <taxon>Dikarya</taxon>
        <taxon>Basidiomycota</taxon>
        <taxon>Ustilaginomycotina</taxon>
        <taxon>Exobasidiomycetes</taxon>
        <taxon>Exobasidiales</taxon>
        <taxon>Cryptobasidiaceae</taxon>
        <taxon>Acaromyces</taxon>
    </lineage>
</organism>
<dbReference type="Proteomes" id="UP000245768">
    <property type="component" value="Unassembled WGS sequence"/>
</dbReference>
<dbReference type="GO" id="GO:0005737">
    <property type="term" value="C:cytoplasm"/>
    <property type="evidence" value="ECO:0007669"/>
    <property type="project" value="TreeGrafter"/>
</dbReference>
<sequence length="132" mass="15112">MADYQERLQAVAGELSKIEAELEKAVEIRQRLDSQRSENEQVQVEFRRLKPDAGDAIYKLVGPVLLKQETAEAKGNVDKRIEFIDAEIKRVEAQLQEINQRSEKKRQEIVAIQQEAQQHQQQQQTSAEAVSA</sequence>
<dbReference type="InParanoid" id="A0A316YM77"/>
<dbReference type="Gene3D" id="1.10.287.370">
    <property type="match status" value="1"/>
</dbReference>
<dbReference type="FunCoup" id="A0A316YM77">
    <property type="interactions" value="459"/>
</dbReference>
<dbReference type="PANTHER" id="PTHR21431">
    <property type="entry name" value="PREFOLDIN SUBUNIT 6"/>
    <property type="match status" value="1"/>
</dbReference>
<keyword evidence="2" id="KW-0143">Chaperone</keyword>
<dbReference type="GO" id="GO:0016272">
    <property type="term" value="C:prefoldin complex"/>
    <property type="evidence" value="ECO:0007669"/>
    <property type="project" value="InterPro"/>
</dbReference>
<reference evidence="5 6" key="1">
    <citation type="journal article" date="2018" name="Mol. Biol. Evol.">
        <title>Broad Genomic Sampling Reveals a Smut Pathogenic Ancestry of the Fungal Clade Ustilaginomycotina.</title>
        <authorList>
            <person name="Kijpornyongpan T."/>
            <person name="Mondo S.J."/>
            <person name="Barry K."/>
            <person name="Sandor L."/>
            <person name="Lee J."/>
            <person name="Lipzen A."/>
            <person name="Pangilinan J."/>
            <person name="LaButti K."/>
            <person name="Hainaut M."/>
            <person name="Henrissat B."/>
            <person name="Grigoriev I.V."/>
            <person name="Spatafora J.W."/>
            <person name="Aime M.C."/>
        </authorList>
    </citation>
    <scope>NUCLEOTIDE SEQUENCE [LARGE SCALE GENOMIC DNA]</scope>
    <source>
        <strain evidence="5 6">MCA 4198</strain>
    </source>
</reference>
<dbReference type="CDD" id="cd23161">
    <property type="entry name" value="Prefoldin_6"/>
    <property type="match status" value="1"/>
</dbReference>
<accession>A0A316YM77</accession>
<dbReference type="GO" id="GO:0051131">
    <property type="term" value="P:chaperone-mediated protein complex assembly"/>
    <property type="evidence" value="ECO:0007669"/>
    <property type="project" value="TreeGrafter"/>
</dbReference>
<evidence type="ECO:0000313" key="6">
    <source>
        <dbReference type="Proteomes" id="UP000245768"/>
    </source>
</evidence>